<evidence type="ECO:0000256" key="1">
    <source>
        <dbReference type="SAM" id="SignalP"/>
    </source>
</evidence>
<dbReference type="RefSeq" id="WP_237377219.1">
    <property type="nucleotide sequence ID" value="NZ_CP071793.1"/>
</dbReference>
<keyword evidence="4" id="KW-1185">Reference proteome</keyword>
<evidence type="ECO:0000313" key="4">
    <source>
        <dbReference type="Proteomes" id="UP000663929"/>
    </source>
</evidence>
<reference evidence="3" key="1">
    <citation type="submission" date="2021-03" db="EMBL/GenBank/DDBJ databases">
        <title>Acanthopleuribacteraceae sp. M133.</title>
        <authorList>
            <person name="Wang G."/>
        </authorList>
    </citation>
    <scope>NUCLEOTIDE SEQUENCE</scope>
    <source>
        <strain evidence="3">M133</strain>
    </source>
</reference>
<feature type="domain" description="BACON" evidence="2">
    <location>
        <begin position="519"/>
        <end position="571"/>
    </location>
</feature>
<gene>
    <name evidence="3" type="ORF">J3U87_18315</name>
</gene>
<dbReference type="EMBL" id="CP071793">
    <property type="protein sequence ID" value="QTD47550.1"/>
    <property type="molecule type" value="Genomic_DNA"/>
</dbReference>
<sequence>MTTIDYGKRLGFFAFLITALSFSALAQDALTLEGGSGNAGSAVELSLFVRDVQGTVLDTDDEAESNFFGFNIGFSFDASLVDSVEWERAGLTTSQNPLFFIDFSEVQNGTSALGVGFNESMALTLGAASPGDLVAKLRLVPSAAAEGRTIQFTVNQSQTSLVGLQGGIELNIANGTLAVNIGSVTVDGDPPDDLPVINSFTANPTTIEVGSSSTLSWSVSNATSVTINQGVGSVPGSSNRVVSPSVTTDYTLTASNSQGNVQATVRVTVIPVNSGDPPVIDLFSANPSTIAPDGSSTLQWTVRDADFVSIDQGIGTVDSSASRSVSPDATTTYQLTATNEFGTARQSVTVTVSSAGAPVVNNFSVTPSQIAEGESATLAWDIDNADAVDIDNGIGRVDSQGSVIVSPTETTEYTLLASNQDDEVLVKTTLLVASKPRINSFTANPEEILAGQSSTLSWDVQNATSLTLNPGNLDVTTANTLTVRPTETTTYTLTATGAGGESSANAVVTVTGAPSLMLNATEIPFGSTTGSLQVRLSANTDQAFNWSLAQAPEWLTITPEEGSVAAGETQVVRLIPDRDFLFPGQDVTENLAFQAQGFDNATAQVSVARAEQRNGESYLFFPLADSGTEKITHLGVTNLENQSVEMTLLIFDRDGSRVDEPLVQELGALASFSHTIESLESGWAVATLSWDASNTGPAGSGVANIRARDGEELVALNPVSSAAEFLYVPHIAADLNTFYTLGAAANISTETSNLFLDATETDGFDVEDLSSGSHAFFNFADAMGGTIQGPGWGSLSLNEANDSRMIGAEVFGRTAQSGLRQSVGVGLSSQASQELYFVHIASDTSRFWTGIVVINLGESSADIQFEAFDTSGQLIGTGQVESFAAGEKRTFLVSSDSIPFGDDAAWLRVTSSFPMIGYELFGTWAPADQFAGFESISGLSNRLAIPHTEDGVSEGGWTGVAIINPGSSAAVATARLVAADGTVKETQEVTIEPKEKLVQLVSTLFETSIAAGDVVLVESPENVAGFVLYGSGTTTMGALVAWPY</sequence>
<accession>A0A8A4TDA5</accession>
<feature type="signal peptide" evidence="1">
    <location>
        <begin position="1"/>
        <end position="26"/>
    </location>
</feature>
<dbReference type="AlphaFoldDB" id="A0A8A4TDA5"/>
<evidence type="ECO:0000313" key="3">
    <source>
        <dbReference type="EMBL" id="QTD47550.1"/>
    </source>
</evidence>
<dbReference type="Pfam" id="PF19190">
    <property type="entry name" value="BACON_2"/>
    <property type="match status" value="1"/>
</dbReference>
<dbReference type="InterPro" id="IPR024361">
    <property type="entry name" value="BACON"/>
</dbReference>
<feature type="chain" id="PRO_5035148784" description="BACON domain-containing protein" evidence="1">
    <location>
        <begin position="27"/>
        <end position="1044"/>
    </location>
</feature>
<protein>
    <recommendedName>
        <fullName evidence="2">BACON domain-containing protein</fullName>
    </recommendedName>
</protein>
<keyword evidence="1" id="KW-0732">Signal</keyword>
<name>A0A8A4TDA5_SULCO</name>
<dbReference type="KEGG" id="scor:J3U87_18315"/>
<dbReference type="Proteomes" id="UP000663929">
    <property type="component" value="Chromosome"/>
</dbReference>
<evidence type="ECO:0000259" key="2">
    <source>
        <dbReference type="Pfam" id="PF19190"/>
    </source>
</evidence>
<organism evidence="3 4">
    <name type="scientific">Sulfidibacter corallicola</name>
    <dbReference type="NCBI Taxonomy" id="2818388"/>
    <lineage>
        <taxon>Bacteria</taxon>
        <taxon>Pseudomonadati</taxon>
        <taxon>Acidobacteriota</taxon>
        <taxon>Holophagae</taxon>
        <taxon>Acanthopleuribacterales</taxon>
        <taxon>Acanthopleuribacteraceae</taxon>
        <taxon>Sulfidibacter</taxon>
    </lineage>
</organism>
<proteinExistence type="predicted"/>